<name>A0A8X6SJ19_TRICX</name>
<accession>A0A8X6SJ19</accession>
<dbReference type="EMBL" id="BMAU01021313">
    <property type="protein sequence ID" value="GFY12325.1"/>
    <property type="molecule type" value="Genomic_DNA"/>
</dbReference>
<gene>
    <name evidence="1" type="ORF">TNCV_284281</name>
</gene>
<dbReference type="Proteomes" id="UP000887159">
    <property type="component" value="Unassembled WGS sequence"/>
</dbReference>
<dbReference type="AlphaFoldDB" id="A0A8X6SJ19"/>
<sequence length="104" mass="12096">MLACVQPQLGQRRLKVVQSLKNIFDSYSDVKNVMNSAVLDPTLYEMRNIMKSVRSYLDARSNGEMNNNMDDIEQCDEHLMQKDNAKENIRLFSKTLNKFCFSKP</sequence>
<keyword evidence="2" id="KW-1185">Reference proteome</keyword>
<proteinExistence type="predicted"/>
<evidence type="ECO:0000313" key="2">
    <source>
        <dbReference type="Proteomes" id="UP000887159"/>
    </source>
</evidence>
<evidence type="ECO:0000313" key="1">
    <source>
        <dbReference type="EMBL" id="GFY12325.1"/>
    </source>
</evidence>
<comment type="caution">
    <text evidence="1">The sequence shown here is derived from an EMBL/GenBank/DDBJ whole genome shotgun (WGS) entry which is preliminary data.</text>
</comment>
<protein>
    <submittedName>
        <fullName evidence="1">Uncharacterized protein</fullName>
    </submittedName>
</protein>
<reference evidence="1" key="1">
    <citation type="submission" date="2020-08" db="EMBL/GenBank/DDBJ databases">
        <title>Multicomponent nature underlies the extraordinary mechanical properties of spider dragline silk.</title>
        <authorList>
            <person name="Kono N."/>
            <person name="Nakamura H."/>
            <person name="Mori M."/>
            <person name="Yoshida Y."/>
            <person name="Ohtoshi R."/>
            <person name="Malay A.D."/>
            <person name="Moran D.A.P."/>
            <person name="Tomita M."/>
            <person name="Numata K."/>
            <person name="Arakawa K."/>
        </authorList>
    </citation>
    <scope>NUCLEOTIDE SEQUENCE</scope>
</reference>
<organism evidence="1 2">
    <name type="scientific">Trichonephila clavipes</name>
    <name type="common">Golden silk orbweaver</name>
    <name type="synonym">Nephila clavipes</name>
    <dbReference type="NCBI Taxonomy" id="2585209"/>
    <lineage>
        <taxon>Eukaryota</taxon>
        <taxon>Metazoa</taxon>
        <taxon>Ecdysozoa</taxon>
        <taxon>Arthropoda</taxon>
        <taxon>Chelicerata</taxon>
        <taxon>Arachnida</taxon>
        <taxon>Araneae</taxon>
        <taxon>Araneomorphae</taxon>
        <taxon>Entelegynae</taxon>
        <taxon>Araneoidea</taxon>
        <taxon>Nephilidae</taxon>
        <taxon>Trichonephila</taxon>
    </lineage>
</organism>